<protein>
    <submittedName>
        <fullName evidence="1">Uncharacterized protein</fullName>
    </submittedName>
</protein>
<gene>
    <name evidence="1" type="ORF">QBC46DRAFT_68432</name>
</gene>
<accession>A0AAN6S038</accession>
<dbReference type="EMBL" id="MU853957">
    <property type="protein sequence ID" value="KAK3934836.1"/>
    <property type="molecule type" value="Genomic_DNA"/>
</dbReference>
<proteinExistence type="predicted"/>
<dbReference type="AlphaFoldDB" id="A0AAN6S038"/>
<name>A0AAN6S038_9PEZI</name>
<reference evidence="2" key="1">
    <citation type="journal article" date="2023" name="Mol. Phylogenet. Evol.">
        <title>Genome-scale phylogeny and comparative genomics of the fungal order Sordariales.</title>
        <authorList>
            <person name="Hensen N."/>
            <person name="Bonometti L."/>
            <person name="Westerberg I."/>
            <person name="Brannstrom I.O."/>
            <person name="Guillou S."/>
            <person name="Cros-Aarteil S."/>
            <person name="Calhoun S."/>
            <person name="Haridas S."/>
            <person name="Kuo A."/>
            <person name="Mondo S."/>
            <person name="Pangilinan J."/>
            <person name="Riley R."/>
            <person name="LaButti K."/>
            <person name="Andreopoulos B."/>
            <person name="Lipzen A."/>
            <person name="Chen C."/>
            <person name="Yan M."/>
            <person name="Daum C."/>
            <person name="Ng V."/>
            <person name="Clum A."/>
            <person name="Steindorff A."/>
            <person name="Ohm R.A."/>
            <person name="Martin F."/>
            <person name="Silar P."/>
            <person name="Natvig D.O."/>
            <person name="Lalanne C."/>
            <person name="Gautier V."/>
            <person name="Ament-Velasquez S.L."/>
            <person name="Kruys A."/>
            <person name="Hutchinson M.I."/>
            <person name="Powell A.J."/>
            <person name="Barry K."/>
            <person name="Miller A.N."/>
            <person name="Grigoriev I.V."/>
            <person name="Debuchy R."/>
            <person name="Gladieux P."/>
            <person name="Hiltunen Thoren M."/>
            <person name="Johannesson H."/>
        </authorList>
    </citation>
    <scope>NUCLEOTIDE SEQUENCE [LARGE SCALE GENOMIC DNA]</scope>
    <source>
        <strain evidence="2">CBS 340.73</strain>
    </source>
</reference>
<evidence type="ECO:0000313" key="2">
    <source>
        <dbReference type="Proteomes" id="UP001303473"/>
    </source>
</evidence>
<comment type="caution">
    <text evidence="1">The sequence shown here is derived from an EMBL/GenBank/DDBJ whole genome shotgun (WGS) entry which is preliminary data.</text>
</comment>
<organism evidence="1 2">
    <name type="scientific">Diplogelasinospora grovesii</name>
    <dbReference type="NCBI Taxonomy" id="303347"/>
    <lineage>
        <taxon>Eukaryota</taxon>
        <taxon>Fungi</taxon>
        <taxon>Dikarya</taxon>
        <taxon>Ascomycota</taxon>
        <taxon>Pezizomycotina</taxon>
        <taxon>Sordariomycetes</taxon>
        <taxon>Sordariomycetidae</taxon>
        <taxon>Sordariales</taxon>
        <taxon>Diplogelasinosporaceae</taxon>
        <taxon>Diplogelasinospora</taxon>
    </lineage>
</organism>
<dbReference type="Proteomes" id="UP001303473">
    <property type="component" value="Unassembled WGS sequence"/>
</dbReference>
<evidence type="ECO:0000313" key="1">
    <source>
        <dbReference type="EMBL" id="KAK3934836.1"/>
    </source>
</evidence>
<sequence length="187" mass="21969">MAETGHHGGKDNPPFEQCPLPIALQICGESREYTLRHYVPMMDRGPIGRLFYFSPNRDFLCTSDMYIWHLSIQKDLSLIRNYGPQLYRIQNVLDNGHRWGQTRVTFDNRWNSKCFFDTFRGIKHVRILLGQNKPEDPPMRPEEYQARADELAQRDAAFFIKHNRNLCGTMEYVDPKGTVYRRISLGE</sequence>
<keyword evidence="2" id="KW-1185">Reference proteome</keyword>